<dbReference type="RefSeq" id="WP_085932696.1">
    <property type="nucleotide sequence ID" value="NZ_FUWJ01000001.1"/>
</dbReference>
<protein>
    <recommendedName>
        <fullName evidence="4">DUF2066 domain-containing protein</fullName>
    </recommendedName>
</protein>
<keyword evidence="1" id="KW-0732">Signal</keyword>
<dbReference type="InterPro" id="IPR018642">
    <property type="entry name" value="DUF2066"/>
</dbReference>
<dbReference type="STRING" id="225324.SAMN02745126_01021"/>
<organism evidence="2 3">
    <name type="scientific">Enhydrobacter aerosaccus</name>
    <dbReference type="NCBI Taxonomy" id="225324"/>
    <lineage>
        <taxon>Bacteria</taxon>
        <taxon>Pseudomonadati</taxon>
        <taxon>Pseudomonadota</taxon>
        <taxon>Alphaproteobacteria</taxon>
        <taxon>Hyphomicrobiales</taxon>
        <taxon>Enhydrobacter</taxon>
    </lineage>
</organism>
<reference evidence="3" key="1">
    <citation type="submission" date="2017-02" db="EMBL/GenBank/DDBJ databases">
        <authorList>
            <person name="Varghese N."/>
            <person name="Submissions S."/>
        </authorList>
    </citation>
    <scope>NUCLEOTIDE SEQUENCE [LARGE SCALE GENOMIC DNA]</scope>
    <source>
        <strain evidence="3">ATCC 27094</strain>
    </source>
</reference>
<dbReference type="Proteomes" id="UP000190092">
    <property type="component" value="Unassembled WGS sequence"/>
</dbReference>
<feature type="chain" id="PRO_5013341022" description="DUF2066 domain-containing protein" evidence="1">
    <location>
        <begin position="27"/>
        <end position="359"/>
    </location>
</feature>
<evidence type="ECO:0000256" key="1">
    <source>
        <dbReference type="SAM" id="SignalP"/>
    </source>
</evidence>
<evidence type="ECO:0000313" key="3">
    <source>
        <dbReference type="Proteomes" id="UP000190092"/>
    </source>
</evidence>
<dbReference type="EMBL" id="FUWJ01000001">
    <property type="protein sequence ID" value="SJZ43039.1"/>
    <property type="molecule type" value="Genomic_DNA"/>
</dbReference>
<dbReference type="OrthoDB" id="7928976at2"/>
<proteinExistence type="predicted"/>
<keyword evidence="3" id="KW-1185">Reference proteome</keyword>
<name>A0A1T4KKU7_9HYPH</name>
<accession>A0A1T4KKU7</accession>
<evidence type="ECO:0000313" key="2">
    <source>
        <dbReference type="EMBL" id="SJZ43039.1"/>
    </source>
</evidence>
<evidence type="ECO:0008006" key="4">
    <source>
        <dbReference type="Google" id="ProtNLM"/>
    </source>
</evidence>
<dbReference type="Pfam" id="PF09839">
    <property type="entry name" value="DUF2066"/>
    <property type="match status" value="1"/>
</dbReference>
<feature type="signal peptide" evidence="1">
    <location>
        <begin position="1"/>
        <end position="26"/>
    </location>
</feature>
<sequence>MPPARWFSTILVILLAAVAVSGAARAQIASNNTYTIPGVEVDIDGADAVKARDQGILEAERRAAKMLVDKMVAPDDRSKVPPLDDARLQTMVRGVEFARERAAGNHYQATLNVVFAAAPVKAWLQEAGVGIAETIARPALLVPLWKDRDGVEPLDDHNAWRDAWQALDTSSSAVPLTVVRGDQLDQNALSVEEAYVGDVSALSRLNERYHAPTIIVATVEGDKNGGPLTVSGMRYDTQTGARTDLAKATVDNAQGLGDAAKKMHAALEEQWRSIAVVRRDSQASLEVTVPIRTLSDWVQIRQRLGSVPAVKNVAVRTLESDHADLRLDYYGTPEQLQQTLTQVGLQLDRDGDQWRLQAR</sequence>
<dbReference type="AlphaFoldDB" id="A0A1T4KKU7"/>
<gene>
    <name evidence="2" type="ORF">SAMN02745126_01021</name>
</gene>